<name>A0A5E8C0D8_9ASCO</name>
<keyword evidence="6" id="KW-1185">Reference proteome</keyword>
<keyword evidence="3" id="KW-1133">Transmembrane helix</keyword>
<dbReference type="Pfam" id="PF03669">
    <property type="entry name" value="ASTER"/>
    <property type="match status" value="1"/>
</dbReference>
<sequence>MSQETSPLPTDVTDKRRADLVIPYRARKPLKNEVSSAMSSSMPIAAMFLRNKILAWASLFTTIQGYLNEPAQLASDSQPAWLSVLLAAVGIVTCYMDIIMPPRGPTMANAAREAAAAVTESITTSIVAAPTA</sequence>
<dbReference type="EMBL" id="CABVLU010000004">
    <property type="protein sequence ID" value="VVT56360.1"/>
    <property type="molecule type" value="Genomic_DNA"/>
</dbReference>
<evidence type="ECO:0000313" key="6">
    <source>
        <dbReference type="Proteomes" id="UP000398389"/>
    </source>
</evidence>
<evidence type="ECO:0000256" key="1">
    <source>
        <dbReference type="ARBA" id="ARBA00004370"/>
    </source>
</evidence>
<dbReference type="InterPro" id="IPR005351">
    <property type="entry name" value="ASTER"/>
</dbReference>
<evidence type="ECO:0000313" key="5">
    <source>
        <dbReference type="EMBL" id="VVT56360.1"/>
    </source>
</evidence>
<dbReference type="GO" id="GO:0005789">
    <property type="term" value="C:endoplasmic reticulum membrane"/>
    <property type="evidence" value="ECO:0007669"/>
    <property type="project" value="InterPro"/>
</dbReference>
<proteinExistence type="predicted"/>
<dbReference type="PANTHER" id="PTHR28038">
    <property type="entry name" value="ADL329WP"/>
    <property type="match status" value="1"/>
</dbReference>
<dbReference type="AlphaFoldDB" id="A0A5E8C0D8"/>
<dbReference type="GO" id="GO:0044183">
    <property type="term" value="F:protein folding chaperone"/>
    <property type="evidence" value="ECO:0007669"/>
    <property type="project" value="InterPro"/>
</dbReference>
<organism evidence="5 6">
    <name type="scientific">Magnusiomyces paraingens</name>
    <dbReference type="NCBI Taxonomy" id="2606893"/>
    <lineage>
        <taxon>Eukaryota</taxon>
        <taxon>Fungi</taxon>
        <taxon>Dikarya</taxon>
        <taxon>Ascomycota</taxon>
        <taxon>Saccharomycotina</taxon>
        <taxon>Dipodascomycetes</taxon>
        <taxon>Dipodascales</taxon>
        <taxon>Dipodascaceae</taxon>
        <taxon>Magnusiomyces</taxon>
    </lineage>
</organism>
<accession>A0A5E8C0D8</accession>
<evidence type="ECO:0000256" key="4">
    <source>
        <dbReference type="ARBA" id="ARBA00023136"/>
    </source>
</evidence>
<reference evidence="5 6" key="1">
    <citation type="submission" date="2019-09" db="EMBL/GenBank/DDBJ databases">
        <authorList>
            <person name="Brejova B."/>
        </authorList>
    </citation>
    <scope>NUCLEOTIDE SEQUENCE [LARGE SCALE GENOMIC DNA]</scope>
</reference>
<comment type="subcellular location">
    <subcellularLocation>
        <location evidence="1">Membrane</location>
    </subcellularLocation>
</comment>
<dbReference type="OrthoDB" id="284718at2759"/>
<evidence type="ECO:0000256" key="2">
    <source>
        <dbReference type="ARBA" id="ARBA00022692"/>
    </source>
</evidence>
<keyword evidence="2" id="KW-0812">Transmembrane</keyword>
<dbReference type="Proteomes" id="UP000398389">
    <property type="component" value="Unassembled WGS sequence"/>
</dbReference>
<dbReference type="RefSeq" id="XP_031855610.1">
    <property type="nucleotide sequence ID" value="XM_031999719.1"/>
</dbReference>
<dbReference type="PANTHER" id="PTHR28038:SF1">
    <property type="entry name" value="ADL329WP"/>
    <property type="match status" value="1"/>
</dbReference>
<keyword evidence="4" id="KW-0472">Membrane</keyword>
<gene>
    <name evidence="5" type="ORF">SAPINGB_P005004</name>
</gene>
<dbReference type="GO" id="GO:0045048">
    <property type="term" value="P:protein insertion into ER membrane"/>
    <property type="evidence" value="ECO:0007669"/>
    <property type="project" value="InterPro"/>
</dbReference>
<protein>
    <submittedName>
        <fullName evidence="5">Uncharacterized protein</fullName>
    </submittedName>
</protein>
<evidence type="ECO:0000256" key="3">
    <source>
        <dbReference type="ARBA" id="ARBA00022989"/>
    </source>
</evidence>
<dbReference type="GeneID" id="43583819"/>